<dbReference type="EMBL" id="JADJOT010000007">
    <property type="protein sequence ID" value="MBK7953729.1"/>
    <property type="molecule type" value="Genomic_DNA"/>
</dbReference>
<comment type="caution">
    <text evidence="1">The sequence shown here is derived from an EMBL/GenBank/DDBJ whole genome shotgun (WGS) entry which is preliminary data.</text>
</comment>
<gene>
    <name evidence="1" type="ORF">IPK02_07035</name>
</gene>
<proteinExistence type="predicted"/>
<sequence>MNAEQSWPALETSALIWLVAIRREAFAAAWQIPDRLIAAIGDHGLVLRAGSPADAAHRKLAAVGATNAVVE</sequence>
<dbReference type="AlphaFoldDB" id="A0A935W444"/>
<evidence type="ECO:0000313" key="2">
    <source>
        <dbReference type="Proteomes" id="UP000706151"/>
    </source>
</evidence>
<protein>
    <submittedName>
        <fullName evidence="1">Uncharacterized protein</fullName>
    </submittedName>
</protein>
<organism evidence="1 2">
    <name type="scientific">Candidatus Accumulibacter affinis</name>
    <dbReference type="NCBI Taxonomy" id="2954384"/>
    <lineage>
        <taxon>Bacteria</taxon>
        <taxon>Pseudomonadati</taxon>
        <taxon>Pseudomonadota</taxon>
        <taxon>Betaproteobacteria</taxon>
        <taxon>Candidatus Accumulibacter</taxon>
    </lineage>
</organism>
<reference evidence="1 2" key="1">
    <citation type="submission" date="2020-10" db="EMBL/GenBank/DDBJ databases">
        <title>Connecting structure to function with the recovery of over 1000 high-quality activated sludge metagenome-assembled genomes encoding full-length rRNA genes using long-read sequencing.</title>
        <authorList>
            <person name="Singleton C.M."/>
            <person name="Petriglieri F."/>
            <person name="Kristensen J.M."/>
            <person name="Kirkegaard R.H."/>
            <person name="Michaelsen T.Y."/>
            <person name="Andersen M.H."/>
            <person name="Karst S.M."/>
            <person name="Dueholm M.S."/>
            <person name="Nielsen P.H."/>
            <person name="Albertsen M."/>
        </authorList>
    </citation>
    <scope>NUCLEOTIDE SEQUENCE [LARGE SCALE GENOMIC DNA]</scope>
    <source>
        <strain evidence="1">Fred_18-Q3-R57-64_BAT3C.720</strain>
    </source>
</reference>
<accession>A0A935W444</accession>
<dbReference type="Proteomes" id="UP000706151">
    <property type="component" value="Unassembled WGS sequence"/>
</dbReference>
<evidence type="ECO:0000313" key="1">
    <source>
        <dbReference type="EMBL" id="MBK7953729.1"/>
    </source>
</evidence>
<name>A0A935W444_9PROT</name>